<dbReference type="OrthoDB" id="9777791at2"/>
<name>A0A806X309_9ENTR</name>
<organism evidence="10 11">
    <name type="scientific">[Enterobacter] lignolyticus</name>
    <dbReference type="NCBI Taxonomy" id="1334193"/>
    <lineage>
        <taxon>Bacteria</taxon>
        <taxon>Pseudomonadati</taxon>
        <taxon>Pseudomonadota</taxon>
        <taxon>Gammaproteobacteria</taxon>
        <taxon>Enterobacterales</taxon>
        <taxon>Enterobacteriaceae</taxon>
        <taxon>Pluralibacter</taxon>
    </lineage>
</organism>
<dbReference type="UniPathway" id="UPA00904">
    <property type="reaction ID" value="UER00872"/>
</dbReference>
<dbReference type="Gene3D" id="3.30.200.20">
    <property type="entry name" value="Phosphorylase Kinase, domain 1"/>
    <property type="match status" value="1"/>
</dbReference>
<evidence type="ECO:0000256" key="5">
    <source>
        <dbReference type="ARBA" id="ARBA00022777"/>
    </source>
</evidence>
<reference evidence="11" key="1">
    <citation type="submission" date="2015-10" db="EMBL/GenBank/DDBJ databases">
        <title>Complete Genome Sequencing of Klebsiella sp. strain G5.</title>
        <authorList>
            <person name="Chan K.-G."/>
            <person name="Chen J.-W."/>
        </authorList>
    </citation>
    <scope>NUCLEOTIDE SEQUENCE [LARGE SCALE GENOMIC DNA]</scope>
    <source>
        <strain evidence="11">G5</strain>
    </source>
</reference>
<dbReference type="KEGG" id="kle:AO703_06275"/>
<comment type="similarity">
    <text evidence="1 8">Belongs to the methylthioribose kinase family.</text>
</comment>
<dbReference type="InterPro" id="IPR011009">
    <property type="entry name" value="Kinase-like_dom_sf"/>
</dbReference>
<dbReference type="Gene3D" id="3.90.1200.10">
    <property type="match status" value="1"/>
</dbReference>
<dbReference type="InterPro" id="IPR002575">
    <property type="entry name" value="Aminoglycoside_PTrfase"/>
</dbReference>
<dbReference type="EMBL" id="CP012871">
    <property type="protein sequence ID" value="ALR75920.1"/>
    <property type="molecule type" value="Genomic_DNA"/>
</dbReference>
<feature type="binding site" evidence="8">
    <location>
        <begin position="246"/>
        <end position="248"/>
    </location>
    <ligand>
        <name>ATP</name>
        <dbReference type="ChEBI" id="CHEBI:30616"/>
    </ligand>
</feature>
<evidence type="ECO:0000256" key="4">
    <source>
        <dbReference type="ARBA" id="ARBA00022741"/>
    </source>
</evidence>
<evidence type="ECO:0000313" key="11">
    <source>
        <dbReference type="Proteomes" id="UP000069162"/>
    </source>
</evidence>
<proteinExistence type="inferred from homology"/>
<feature type="binding site" evidence="8">
    <location>
        <position position="57"/>
    </location>
    <ligand>
        <name>ATP</name>
        <dbReference type="ChEBI" id="CHEBI:30616"/>
    </ligand>
</feature>
<comment type="function">
    <text evidence="8">Catalyzes the phosphorylation of methylthioribose into methylthioribose-1-phosphate.</text>
</comment>
<protein>
    <recommendedName>
        <fullName evidence="8">Methylthioribose kinase</fullName>
        <shortName evidence="8">MTR kinase</shortName>
        <ecNumber evidence="8">2.7.1.100</ecNumber>
    </recommendedName>
</protein>
<sequence>MSQYHTFTAHDAVAYAQQYGGLDNPSDLTSAQEVGDGNLNLVFKIFDTHGVSRIIVKQALPYVRCVGESWPLTLDRARLEAQTLVEHYRHSPQHTVKIHHFDPALAVMVMEDLSDHRIWRGELIKGVYYPQAARQLGRYLAHTLFHTSDFYLHPHEKKARVAQFINPEMCEITEDLFFNDPYQIHERNSYPAALEADVAALRNDDALKTAVASLKHRFLSHAEALLHGDIHSGSVFVAGNSLKAIDAEFGYYGPIGFDVGTAIGNLLLNYCGLPGQLGIRDAAAAREQRLSDIQQLWTTFRGEFLGLAEAKSRDAALAWPGYASAFLGKVWQDAVGFCGTELIRRSVGLSHVADIDTIADEAMRNECLRHAIQLGKALIVIAGRIDSAEELVARVRQYG</sequence>
<feature type="binding site" evidence="8">
    <location>
        <position position="229"/>
    </location>
    <ligand>
        <name>substrate</name>
    </ligand>
</feature>
<dbReference type="PIRSF" id="PIRSF031134">
    <property type="entry name" value="MTRK"/>
    <property type="match status" value="1"/>
</dbReference>
<evidence type="ECO:0000256" key="8">
    <source>
        <dbReference type="HAMAP-Rule" id="MF_01683"/>
    </source>
</evidence>
<dbReference type="Pfam" id="PF01636">
    <property type="entry name" value="APH"/>
    <property type="match status" value="1"/>
</dbReference>
<dbReference type="Proteomes" id="UP000069162">
    <property type="component" value="Chromosome"/>
</dbReference>
<dbReference type="PANTHER" id="PTHR34273">
    <property type="entry name" value="METHYLTHIORIBOSE KINASE"/>
    <property type="match status" value="1"/>
</dbReference>
<dbReference type="HAMAP" id="MF_01683">
    <property type="entry name" value="Salvage_MtnK"/>
    <property type="match status" value="1"/>
</dbReference>
<dbReference type="GO" id="GO:0046522">
    <property type="term" value="F:S-methyl-5-thioribose kinase activity"/>
    <property type="evidence" value="ECO:0007669"/>
    <property type="project" value="UniProtKB-UniRule"/>
</dbReference>
<evidence type="ECO:0000256" key="1">
    <source>
        <dbReference type="ARBA" id="ARBA00010165"/>
    </source>
</evidence>
<dbReference type="SUPFAM" id="SSF56112">
    <property type="entry name" value="Protein kinase-like (PK-like)"/>
    <property type="match status" value="1"/>
</dbReference>
<dbReference type="NCBIfam" id="TIGR01767">
    <property type="entry name" value="MTRK"/>
    <property type="match status" value="1"/>
</dbReference>
<keyword evidence="4 8" id="KW-0547">Nucleotide-binding</keyword>
<feature type="binding site" evidence="8">
    <location>
        <position position="40"/>
    </location>
    <ligand>
        <name>ATP</name>
        <dbReference type="ChEBI" id="CHEBI:30616"/>
    </ligand>
</feature>
<dbReference type="PANTHER" id="PTHR34273:SF2">
    <property type="entry name" value="METHYLTHIORIBOSE KINASE"/>
    <property type="match status" value="1"/>
</dbReference>
<keyword evidence="5 8" id="KW-0418">Kinase</keyword>
<accession>A0A806X309</accession>
<dbReference type="GO" id="GO:0019509">
    <property type="term" value="P:L-methionine salvage from methylthioadenosine"/>
    <property type="evidence" value="ECO:0007669"/>
    <property type="project" value="UniProtKB-UniRule"/>
</dbReference>
<comment type="subunit">
    <text evidence="2 8">Homodimer.</text>
</comment>
<dbReference type="RefSeq" id="WP_062740638.1">
    <property type="nucleotide sequence ID" value="NZ_CP012871.1"/>
</dbReference>
<dbReference type="GO" id="GO:0005524">
    <property type="term" value="F:ATP binding"/>
    <property type="evidence" value="ECO:0007669"/>
    <property type="project" value="UniProtKB-UniRule"/>
</dbReference>
<evidence type="ECO:0000256" key="2">
    <source>
        <dbReference type="ARBA" id="ARBA00011738"/>
    </source>
</evidence>
<keyword evidence="3 8" id="KW-0808">Transferase</keyword>
<feature type="binding site" evidence="8">
    <location>
        <position position="344"/>
    </location>
    <ligand>
        <name>substrate</name>
    </ligand>
</feature>
<evidence type="ECO:0000256" key="7">
    <source>
        <dbReference type="ARBA" id="ARBA00023167"/>
    </source>
</evidence>
<dbReference type="AlphaFoldDB" id="A0A806X309"/>
<dbReference type="InterPro" id="IPR009212">
    <property type="entry name" value="Methylthioribose_kinase"/>
</dbReference>
<feature type="binding site" evidence="8">
    <location>
        <begin position="111"/>
        <end position="113"/>
    </location>
    <ligand>
        <name>ATP</name>
        <dbReference type="ChEBI" id="CHEBI:30616"/>
    </ligand>
</feature>
<keyword evidence="6 8" id="KW-0067">ATP-binding</keyword>
<gene>
    <name evidence="8" type="primary">mtnK</name>
    <name evidence="10" type="ORF">AO703_06275</name>
</gene>
<keyword evidence="7 8" id="KW-0486">Methionine biosynthesis</keyword>
<comment type="catalytic activity">
    <reaction evidence="8">
        <text>5-(methylsulfanyl)-D-ribose + ATP = 5-(methylsulfanyl)-alpha-D-ribose 1-phosphate + ADP + H(+)</text>
        <dbReference type="Rhea" id="RHEA:22312"/>
        <dbReference type="ChEBI" id="CHEBI:15378"/>
        <dbReference type="ChEBI" id="CHEBI:30616"/>
        <dbReference type="ChEBI" id="CHEBI:58533"/>
        <dbReference type="ChEBI" id="CHEBI:78440"/>
        <dbReference type="ChEBI" id="CHEBI:456216"/>
        <dbReference type="EC" id="2.7.1.100"/>
    </reaction>
</comment>
<evidence type="ECO:0000259" key="9">
    <source>
        <dbReference type="Pfam" id="PF01636"/>
    </source>
</evidence>
<comment type="pathway">
    <text evidence="8">Amino-acid biosynthesis; L-methionine biosynthesis via salvage pathway; S-methyl-5-thio-alpha-D-ribose 1-phosphate from S-methyl-5'-thioadenosine (hydrolase route): step 2/2.</text>
</comment>
<keyword evidence="8" id="KW-0028">Amino-acid biosynthesis</keyword>
<evidence type="ECO:0000313" key="10">
    <source>
        <dbReference type="EMBL" id="ALR75920.1"/>
    </source>
</evidence>
<evidence type="ECO:0000256" key="3">
    <source>
        <dbReference type="ARBA" id="ARBA00022679"/>
    </source>
</evidence>
<dbReference type="EC" id="2.7.1.100" evidence="8"/>
<feature type="domain" description="Aminoglycoside phosphotransferase" evidence="9">
    <location>
        <begin position="32"/>
        <end position="263"/>
    </location>
</feature>
<evidence type="ECO:0000256" key="6">
    <source>
        <dbReference type="ARBA" id="ARBA00022840"/>
    </source>
</evidence>